<feature type="region of interest" description="Disordered" evidence="1">
    <location>
        <begin position="74"/>
        <end position="111"/>
    </location>
</feature>
<name>A0A449IIZ2_PSEFR</name>
<accession>A0A449IIZ2</accession>
<evidence type="ECO:0000256" key="1">
    <source>
        <dbReference type="SAM" id="MobiDB-lite"/>
    </source>
</evidence>
<dbReference type="EMBL" id="CAACYJ010000027">
    <property type="protein sequence ID" value="VFB19428.1"/>
    <property type="molecule type" value="Genomic_DNA"/>
</dbReference>
<feature type="compositionally biased region" description="Basic and acidic residues" evidence="1">
    <location>
        <begin position="94"/>
        <end position="103"/>
    </location>
</feature>
<evidence type="ECO:0000313" key="2">
    <source>
        <dbReference type="EMBL" id="VFB19428.1"/>
    </source>
</evidence>
<reference evidence="2 3" key="1">
    <citation type="submission" date="2019-02" db="EMBL/GenBank/DDBJ databases">
        <authorList>
            <consortium name="Pathogen Informatics"/>
        </authorList>
    </citation>
    <scope>NUCLEOTIDE SEQUENCE [LARGE SCALE GENOMIC DNA]</scope>
    <source>
        <strain evidence="2 3">3012STDY7103891</strain>
    </source>
</reference>
<dbReference type="AlphaFoldDB" id="A0A449IIZ2"/>
<evidence type="ECO:0000313" key="3">
    <source>
        <dbReference type="Proteomes" id="UP000330809"/>
    </source>
</evidence>
<proteinExistence type="predicted"/>
<organism evidence="2 3">
    <name type="scientific">Pseudomonas fragi</name>
    <dbReference type="NCBI Taxonomy" id="296"/>
    <lineage>
        <taxon>Bacteria</taxon>
        <taxon>Pseudomonadati</taxon>
        <taxon>Pseudomonadota</taxon>
        <taxon>Gammaproteobacteria</taxon>
        <taxon>Pseudomonadales</taxon>
        <taxon>Pseudomonadaceae</taxon>
        <taxon>Pseudomonas</taxon>
    </lineage>
</organism>
<gene>
    <name evidence="2" type="ORF">NCTC10754_02022</name>
</gene>
<protein>
    <submittedName>
        <fullName evidence="2">Uncharacterized protein</fullName>
    </submittedName>
</protein>
<dbReference type="Proteomes" id="UP000330809">
    <property type="component" value="Unassembled WGS sequence"/>
</dbReference>
<sequence length="176" mass="19392">MALRVHIQHLCLTETMVSTLRRVPFGRTQKEPKGPRPIVRPSLRSGSLAPALLRGPAATGHPWPIAALPASMPVDPLRRTSSRPPGRAGRSKALRPEAADRPTGRPVRSIQKRPWPRCQTCCVVRPSGSDAVMGLLGVWNILLVEVVLLDKKQEQARRKPLQGNALAIKSEFTLRF</sequence>